<dbReference type="Proteomes" id="UP001233999">
    <property type="component" value="Unassembled WGS sequence"/>
</dbReference>
<name>A0AAD7ZCC5_DIPPU</name>
<proteinExistence type="predicted"/>
<keyword evidence="3" id="KW-1185">Reference proteome</keyword>
<reference evidence="2" key="1">
    <citation type="journal article" date="2023" name="IScience">
        <title>Live-bearing cockroach genome reveals convergent evolutionary mechanisms linked to viviparity in insects and beyond.</title>
        <authorList>
            <person name="Fouks B."/>
            <person name="Harrison M.C."/>
            <person name="Mikhailova A.A."/>
            <person name="Marchal E."/>
            <person name="English S."/>
            <person name="Carruthers M."/>
            <person name="Jennings E.C."/>
            <person name="Chiamaka E.L."/>
            <person name="Frigard R.A."/>
            <person name="Pippel M."/>
            <person name="Attardo G.M."/>
            <person name="Benoit J.B."/>
            <person name="Bornberg-Bauer E."/>
            <person name="Tobe S.S."/>
        </authorList>
    </citation>
    <scope>NUCLEOTIDE SEQUENCE</scope>
    <source>
        <strain evidence="2">Stay&amp;Tobe</strain>
    </source>
</reference>
<dbReference type="EMBL" id="JASPKZ010009361">
    <property type="protein sequence ID" value="KAJ9577388.1"/>
    <property type="molecule type" value="Genomic_DNA"/>
</dbReference>
<evidence type="ECO:0000313" key="2">
    <source>
        <dbReference type="EMBL" id="KAJ9577388.1"/>
    </source>
</evidence>
<dbReference type="AlphaFoldDB" id="A0AAD7ZCC5"/>
<reference evidence="2" key="2">
    <citation type="submission" date="2023-05" db="EMBL/GenBank/DDBJ databases">
        <authorList>
            <person name="Fouks B."/>
        </authorList>
    </citation>
    <scope>NUCLEOTIDE SEQUENCE</scope>
    <source>
        <strain evidence="2">Stay&amp;Tobe</strain>
        <tissue evidence="2">Testes</tissue>
    </source>
</reference>
<feature type="non-terminal residue" evidence="2">
    <location>
        <position position="72"/>
    </location>
</feature>
<protein>
    <submittedName>
        <fullName evidence="2">Uncharacterized protein</fullName>
    </submittedName>
</protein>
<gene>
    <name evidence="2" type="ORF">L9F63_006011</name>
</gene>
<feature type="region of interest" description="Disordered" evidence="1">
    <location>
        <begin position="38"/>
        <end position="72"/>
    </location>
</feature>
<accession>A0AAD7ZCC5</accession>
<evidence type="ECO:0000313" key="3">
    <source>
        <dbReference type="Proteomes" id="UP001233999"/>
    </source>
</evidence>
<evidence type="ECO:0000256" key="1">
    <source>
        <dbReference type="SAM" id="MobiDB-lite"/>
    </source>
</evidence>
<organism evidence="2 3">
    <name type="scientific">Diploptera punctata</name>
    <name type="common">Pacific beetle cockroach</name>
    <dbReference type="NCBI Taxonomy" id="6984"/>
    <lineage>
        <taxon>Eukaryota</taxon>
        <taxon>Metazoa</taxon>
        <taxon>Ecdysozoa</taxon>
        <taxon>Arthropoda</taxon>
        <taxon>Hexapoda</taxon>
        <taxon>Insecta</taxon>
        <taxon>Pterygota</taxon>
        <taxon>Neoptera</taxon>
        <taxon>Polyneoptera</taxon>
        <taxon>Dictyoptera</taxon>
        <taxon>Blattodea</taxon>
        <taxon>Blaberoidea</taxon>
        <taxon>Blaberidae</taxon>
        <taxon>Diplopterinae</taxon>
        <taxon>Diploptera</taxon>
    </lineage>
</organism>
<comment type="caution">
    <text evidence="2">The sequence shown here is derived from an EMBL/GenBank/DDBJ whole genome shotgun (WGS) entry which is preliminary data.</text>
</comment>
<sequence length="72" mass="8156">MATDDWEGYCNHVESLKKRHWDRDGLVSDLVDSIIIEDANSDENSSYSDSEDHSYTESGEDLSDSELAPPLY</sequence>